<gene>
    <name evidence="4" type="ORF">Q7514_10045</name>
</gene>
<evidence type="ECO:0000313" key="4">
    <source>
        <dbReference type="EMBL" id="MEE2057863.1"/>
    </source>
</evidence>
<dbReference type="Proteomes" id="UP001336020">
    <property type="component" value="Unassembled WGS sequence"/>
</dbReference>
<evidence type="ECO:0000259" key="3">
    <source>
        <dbReference type="Pfam" id="PF20568"/>
    </source>
</evidence>
<evidence type="ECO:0000313" key="5">
    <source>
        <dbReference type="Proteomes" id="UP001336020"/>
    </source>
</evidence>
<name>A0ABU7L8K6_9NOCA</name>
<feature type="signal peptide" evidence="2">
    <location>
        <begin position="1"/>
        <end position="23"/>
    </location>
</feature>
<keyword evidence="5" id="KW-1185">Reference proteome</keyword>
<dbReference type="EMBL" id="JAUTXY010000004">
    <property type="protein sequence ID" value="MEE2057863.1"/>
    <property type="molecule type" value="Genomic_DNA"/>
</dbReference>
<comment type="caution">
    <text evidence="4">The sequence shown here is derived from an EMBL/GenBank/DDBJ whole genome shotgun (WGS) entry which is preliminary data.</text>
</comment>
<dbReference type="InterPro" id="IPR046704">
    <property type="entry name" value="DUF6777"/>
</dbReference>
<sequence>MATDTAVRGFGMVLALTALVAGACSSGGSGSPDPVRLDIATAQSDHPWTGLLLPAQVPVAVPPPPRDALAESGDPLSQDGTPAVTGDRVALYGGSLDRELCDRNELVATLTSDAAKAAAWKAKVGADDILEYTNALTPVLLRADTRVTRYDYIDGAARPVQAVLEAGTVVLVDDHGMPRVRCARGNPLSPPVLARDTDIEGTEWTGFDPERLFVVQAAANAVNELKVVDITTGDLLAVPIGAGPLSPVAPPPSPSEPPESAATPDAVERNPAPAPAPAPQPQVQAPPPAPEPPPPPPPAPEPPPPPPPEPEPVPQIPPPPPPAPAPAPAPPPPPQIRINVPGGPPVVIPLPF</sequence>
<reference evidence="4 5" key="1">
    <citation type="submission" date="2023-07" db="EMBL/GenBank/DDBJ databases">
        <authorList>
            <person name="Girao M."/>
            <person name="Carvalho M.F."/>
        </authorList>
    </citation>
    <scope>NUCLEOTIDE SEQUENCE [LARGE SCALE GENOMIC DNA]</scope>
    <source>
        <strain evidence="4 5">YIM65754</strain>
    </source>
</reference>
<feature type="compositionally biased region" description="Pro residues" evidence="1">
    <location>
        <begin position="272"/>
        <end position="335"/>
    </location>
</feature>
<feature type="compositionally biased region" description="Pro residues" evidence="1">
    <location>
        <begin position="247"/>
        <end position="257"/>
    </location>
</feature>
<dbReference type="RefSeq" id="WP_330133116.1">
    <property type="nucleotide sequence ID" value="NZ_JAUTXY010000004.1"/>
</dbReference>
<feature type="region of interest" description="Disordered" evidence="1">
    <location>
        <begin position="247"/>
        <end position="352"/>
    </location>
</feature>
<proteinExistence type="predicted"/>
<accession>A0ABU7L8K6</accession>
<feature type="domain" description="DUF6777" evidence="3">
    <location>
        <begin position="83"/>
        <end position="241"/>
    </location>
</feature>
<keyword evidence="2" id="KW-0732">Signal</keyword>
<feature type="compositionally biased region" description="Pro residues" evidence="1">
    <location>
        <begin position="342"/>
        <end position="352"/>
    </location>
</feature>
<dbReference type="PRINTS" id="PR01217">
    <property type="entry name" value="PRICHEXTENSN"/>
</dbReference>
<feature type="region of interest" description="Disordered" evidence="1">
    <location>
        <begin position="62"/>
        <end position="84"/>
    </location>
</feature>
<dbReference type="Pfam" id="PF20568">
    <property type="entry name" value="DUF6777"/>
    <property type="match status" value="1"/>
</dbReference>
<feature type="chain" id="PRO_5046197947" description="DUF6777 domain-containing protein" evidence="2">
    <location>
        <begin position="24"/>
        <end position="352"/>
    </location>
</feature>
<evidence type="ECO:0000256" key="2">
    <source>
        <dbReference type="SAM" id="SignalP"/>
    </source>
</evidence>
<evidence type="ECO:0000256" key="1">
    <source>
        <dbReference type="SAM" id="MobiDB-lite"/>
    </source>
</evidence>
<protein>
    <recommendedName>
        <fullName evidence="3">DUF6777 domain-containing protein</fullName>
    </recommendedName>
</protein>
<organism evidence="4 5">
    <name type="scientific">Rhodococcus artemisiae</name>
    <dbReference type="NCBI Taxonomy" id="714159"/>
    <lineage>
        <taxon>Bacteria</taxon>
        <taxon>Bacillati</taxon>
        <taxon>Actinomycetota</taxon>
        <taxon>Actinomycetes</taxon>
        <taxon>Mycobacteriales</taxon>
        <taxon>Nocardiaceae</taxon>
        <taxon>Rhodococcus</taxon>
    </lineage>
</organism>